<dbReference type="GO" id="GO:0008168">
    <property type="term" value="F:methyltransferase activity"/>
    <property type="evidence" value="ECO:0007669"/>
    <property type="project" value="UniProtKB-KW"/>
</dbReference>
<evidence type="ECO:0000313" key="2">
    <source>
        <dbReference type="EMBL" id="MDV4343762.1"/>
    </source>
</evidence>
<dbReference type="InterPro" id="IPR029063">
    <property type="entry name" value="SAM-dependent_MTases_sf"/>
</dbReference>
<dbReference type="SUPFAM" id="SSF53335">
    <property type="entry name" value="S-adenosyl-L-methionine-dependent methyltransferases"/>
    <property type="match status" value="1"/>
</dbReference>
<evidence type="ECO:0000313" key="3">
    <source>
        <dbReference type="Proteomes" id="UP001273768"/>
    </source>
</evidence>
<dbReference type="InterPro" id="IPR013216">
    <property type="entry name" value="Methyltransf_11"/>
</dbReference>
<dbReference type="Proteomes" id="UP001273768">
    <property type="component" value="Unassembled WGS sequence"/>
</dbReference>
<comment type="caution">
    <text evidence="2">The sequence shown here is derived from an EMBL/GenBank/DDBJ whole genome shotgun (WGS) entry which is preliminary data.</text>
</comment>
<accession>A0ABU3Z4M0</accession>
<dbReference type="GO" id="GO:0032259">
    <property type="term" value="P:methylation"/>
    <property type="evidence" value="ECO:0007669"/>
    <property type="project" value="UniProtKB-KW"/>
</dbReference>
<keyword evidence="2" id="KW-0489">Methyltransferase</keyword>
<sequence length="190" mass="21569">MPGDVFEQFAEDYDRWFEEHRAEYCAELARIRRLFPRPDSRALEVGVGSGRFAAPLGVPLGIEPSCALGRMARRRGIEVIRGRAESIPIRDGSCSSALMVTVICFLDDPVLAFREIHRILVPGGSLVLAFLERDGEVARRYLHEREKHRFLSRARFYASGEIREFLERTGFHVTEVDSRAGFCVIAARKD</sequence>
<dbReference type="CDD" id="cd02440">
    <property type="entry name" value="AdoMet_MTases"/>
    <property type="match status" value="1"/>
</dbReference>
<gene>
    <name evidence="2" type="ORF">HL657_11405</name>
</gene>
<organism evidence="2 3">
    <name type="scientific">Methanoculleus nereidis</name>
    <dbReference type="NCBI Taxonomy" id="2735141"/>
    <lineage>
        <taxon>Archaea</taxon>
        <taxon>Methanobacteriati</taxon>
        <taxon>Methanobacteriota</taxon>
        <taxon>Stenosarchaea group</taxon>
        <taxon>Methanomicrobia</taxon>
        <taxon>Methanomicrobiales</taxon>
        <taxon>Methanomicrobiaceae</taxon>
        <taxon>Methanoculleus</taxon>
    </lineage>
</organism>
<protein>
    <submittedName>
        <fullName evidence="2">Class I SAM-dependent methyltransferase</fullName>
    </submittedName>
</protein>
<dbReference type="RefSeq" id="WP_317296943.1">
    <property type="nucleotide sequence ID" value="NZ_JABFFQ010000010.1"/>
</dbReference>
<keyword evidence="2" id="KW-0808">Transferase</keyword>
<evidence type="ECO:0000259" key="1">
    <source>
        <dbReference type="Pfam" id="PF08241"/>
    </source>
</evidence>
<dbReference type="Pfam" id="PF08241">
    <property type="entry name" value="Methyltransf_11"/>
    <property type="match status" value="1"/>
</dbReference>
<proteinExistence type="predicted"/>
<feature type="domain" description="Methyltransferase type 11" evidence="1">
    <location>
        <begin position="43"/>
        <end position="128"/>
    </location>
</feature>
<reference evidence="2 3" key="1">
    <citation type="submission" date="2020-05" db="EMBL/GenBank/DDBJ databases">
        <title>Isolation and characterization of methanoarchaea from a cold seep at offshore SW Taiwan.</title>
        <authorList>
            <person name="Chen Y.-W."/>
            <person name="Chen S.-C."/>
            <person name="Lai M.-C."/>
        </authorList>
    </citation>
    <scope>NUCLEOTIDE SEQUENCE [LARGE SCALE GENOMIC DNA]</scope>
    <source>
        <strain evidence="2 3">YWC-01</strain>
    </source>
</reference>
<dbReference type="EMBL" id="JABFFQ010000010">
    <property type="protein sequence ID" value="MDV4343762.1"/>
    <property type="molecule type" value="Genomic_DNA"/>
</dbReference>
<keyword evidence="3" id="KW-1185">Reference proteome</keyword>
<name>A0ABU3Z4M0_9EURY</name>
<dbReference type="Gene3D" id="3.40.50.150">
    <property type="entry name" value="Vaccinia Virus protein VP39"/>
    <property type="match status" value="1"/>
</dbReference>